<dbReference type="PANTHER" id="PTHR23023">
    <property type="entry name" value="DIMETHYLANILINE MONOOXYGENASE"/>
    <property type="match status" value="1"/>
</dbReference>
<organism evidence="7 8">
    <name type="scientific">Eleusine coracana subsp. coracana</name>
    <dbReference type="NCBI Taxonomy" id="191504"/>
    <lineage>
        <taxon>Eukaryota</taxon>
        <taxon>Viridiplantae</taxon>
        <taxon>Streptophyta</taxon>
        <taxon>Embryophyta</taxon>
        <taxon>Tracheophyta</taxon>
        <taxon>Spermatophyta</taxon>
        <taxon>Magnoliopsida</taxon>
        <taxon>Liliopsida</taxon>
        <taxon>Poales</taxon>
        <taxon>Poaceae</taxon>
        <taxon>PACMAD clade</taxon>
        <taxon>Chloridoideae</taxon>
        <taxon>Cynodonteae</taxon>
        <taxon>Eleusininae</taxon>
        <taxon>Eleusine</taxon>
    </lineage>
</organism>
<reference evidence="7" key="1">
    <citation type="journal article" date="2018" name="DNA Res.">
        <title>Multiple hybrid de novo genome assembly of finger millet, an orphan allotetraploid crop.</title>
        <authorList>
            <person name="Hatakeyama M."/>
            <person name="Aluri S."/>
            <person name="Balachadran M.T."/>
            <person name="Sivarajan S.R."/>
            <person name="Patrignani A."/>
            <person name="Gruter S."/>
            <person name="Poveda L."/>
            <person name="Shimizu-Inatsugi R."/>
            <person name="Baeten J."/>
            <person name="Francoijs K.J."/>
            <person name="Nataraja K.N."/>
            <person name="Reddy Y.A.N."/>
            <person name="Phadnis S."/>
            <person name="Ravikumar R.L."/>
            <person name="Schlapbach R."/>
            <person name="Sreeman S.M."/>
            <person name="Shimizu K.K."/>
        </authorList>
    </citation>
    <scope>NUCLEOTIDE SEQUENCE</scope>
</reference>
<evidence type="ECO:0000313" key="7">
    <source>
        <dbReference type="EMBL" id="GJN28021.1"/>
    </source>
</evidence>
<feature type="compositionally biased region" description="Low complexity" evidence="6">
    <location>
        <begin position="228"/>
        <end position="244"/>
    </location>
</feature>
<keyword evidence="2 5" id="KW-0285">Flavoprotein</keyword>
<dbReference type="Gene3D" id="3.50.50.60">
    <property type="entry name" value="FAD/NAD(P)-binding domain"/>
    <property type="match status" value="1"/>
</dbReference>
<gene>
    <name evidence="7" type="primary">gb16102</name>
    <name evidence="7" type="ORF">PR202_gb16102</name>
</gene>
<dbReference type="GO" id="GO:0004499">
    <property type="term" value="F:N,N-dimethylaniline monooxygenase activity"/>
    <property type="evidence" value="ECO:0007669"/>
    <property type="project" value="InterPro"/>
</dbReference>
<keyword evidence="4 5" id="KW-0560">Oxidoreductase</keyword>
<keyword evidence="3 5" id="KW-0274">FAD</keyword>
<dbReference type="EC" id="1.-.-.-" evidence="5"/>
<comment type="similarity">
    <text evidence="1 5">Belongs to the FMO family.</text>
</comment>
<name>A0AAV5F1A9_ELECO</name>
<keyword evidence="5" id="KW-0503">Monooxygenase</keyword>
<keyword evidence="8" id="KW-1185">Reference proteome</keyword>
<dbReference type="GO" id="GO:0050660">
    <property type="term" value="F:flavin adenine dinucleotide binding"/>
    <property type="evidence" value="ECO:0007669"/>
    <property type="project" value="InterPro"/>
</dbReference>
<comment type="caution">
    <text evidence="7">The sequence shown here is derived from an EMBL/GenBank/DDBJ whole genome shotgun (WGS) entry which is preliminary data.</text>
</comment>
<evidence type="ECO:0000256" key="4">
    <source>
        <dbReference type="ARBA" id="ARBA00023002"/>
    </source>
</evidence>
<reference evidence="7" key="2">
    <citation type="submission" date="2021-12" db="EMBL/GenBank/DDBJ databases">
        <title>Resequencing data analysis of finger millet.</title>
        <authorList>
            <person name="Hatakeyama M."/>
            <person name="Aluri S."/>
            <person name="Balachadran M.T."/>
            <person name="Sivarajan S.R."/>
            <person name="Poveda L."/>
            <person name="Shimizu-Inatsugi R."/>
            <person name="Schlapbach R."/>
            <person name="Sreeman S.M."/>
            <person name="Shimizu K.K."/>
        </authorList>
    </citation>
    <scope>NUCLEOTIDE SEQUENCE</scope>
</reference>
<dbReference type="Proteomes" id="UP001054889">
    <property type="component" value="Unassembled WGS sequence"/>
</dbReference>
<feature type="region of interest" description="Disordered" evidence="6">
    <location>
        <begin position="228"/>
        <end position="252"/>
    </location>
</feature>
<evidence type="ECO:0000256" key="5">
    <source>
        <dbReference type="RuleBase" id="RU361177"/>
    </source>
</evidence>
<evidence type="ECO:0000256" key="2">
    <source>
        <dbReference type="ARBA" id="ARBA00022630"/>
    </source>
</evidence>
<protein>
    <recommendedName>
        <fullName evidence="5">Flavin-containing monooxygenase</fullName>
        <ecNumber evidence="5">1.-.-.-</ecNumber>
    </recommendedName>
</protein>
<dbReference type="InterPro" id="IPR036188">
    <property type="entry name" value="FAD/NAD-bd_sf"/>
</dbReference>
<accession>A0AAV5F1A9</accession>
<dbReference type="SUPFAM" id="SSF51905">
    <property type="entry name" value="FAD/NAD(P)-binding domain"/>
    <property type="match status" value="1"/>
</dbReference>
<evidence type="ECO:0000256" key="1">
    <source>
        <dbReference type="ARBA" id="ARBA00009183"/>
    </source>
</evidence>
<dbReference type="Pfam" id="PF00743">
    <property type="entry name" value="FMO-like"/>
    <property type="match status" value="1"/>
</dbReference>
<dbReference type="PROSITE" id="PS51257">
    <property type="entry name" value="PROKAR_LIPOPROTEIN"/>
    <property type="match status" value="1"/>
</dbReference>
<sequence>MEANKKRTVAIVGAGASGLAACKHLLARGLRPVVFEAGVTEGGVWGRTLASTRLQTPAQAYRFSDFPWPEDVTEEFPRHDQVAGYLTAYARRFGVLECVRFGAKVLGVEYVGVAEEEVAAWELWSGNGEAFGNGRGEWLLTVQHREMETTQVSVVVLRTTVVEASPTSTLTVPSSSASSSRQRHPPPSPHPHVDVLTGSGGGGLPPWQIWSRWPPSTTDLVVVALTSSPPSQAVASSPSSMAASGRSQAWAG</sequence>
<dbReference type="AlphaFoldDB" id="A0AAV5F1A9"/>
<dbReference type="InterPro" id="IPR020946">
    <property type="entry name" value="Flavin_mOase-like"/>
</dbReference>
<evidence type="ECO:0000313" key="8">
    <source>
        <dbReference type="Proteomes" id="UP001054889"/>
    </source>
</evidence>
<comment type="cofactor">
    <cofactor evidence="5">
        <name>FAD</name>
        <dbReference type="ChEBI" id="CHEBI:57692"/>
    </cofactor>
</comment>
<feature type="region of interest" description="Disordered" evidence="6">
    <location>
        <begin position="167"/>
        <end position="199"/>
    </location>
</feature>
<dbReference type="GO" id="GO:0050661">
    <property type="term" value="F:NADP binding"/>
    <property type="evidence" value="ECO:0007669"/>
    <property type="project" value="InterPro"/>
</dbReference>
<evidence type="ECO:0000256" key="6">
    <source>
        <dbReference type="SAM" id="MobiDB-lite"/>
    </source>
</evidence>
<feature type="compositionally biased region" description="Low complexity" evidence="6">
    <location>
        <begin position="167"/>
        <end position="180"/>
    </location>
</feature>
<proteinExistence type="inferred from homology"/>
<evidence type="ECO:0000256" key="3">
    <source>
        <dbReference type="ARBA" id="ARBA00022827"/>
    </source>
</evidence>
<dbReference type="InterPro" id="IPR050346">
    <property type="entry name" value="FMO-like"/>
</dbReference>
<dbReference type="EMBL" id="BQKI01000080">
    <property type="protein sequence ID" value="GJN28021.1"/>
    <property type="molecule type" value="Genomic_DNA"/>
</dbReference>